<evidence type="ECO:0000256" key="3">
    <source>
        <dbReference type="ARBA" id="ARBA00022692"/>
    </source>
</evidence>
<keyword evidence="4" id="KW-0732">Signal</keyword>
<feature type="transmembrane region" description="Helical" evidence="7">
    <location>
        <begin position="492"/>
        <end position="516"/>
    </location>
</feature>
<evidence type="ECO:0000256" key="5">
    <source>
        <dbReference type="ARBA" id="ARBA00022989"/>
    </source>
</evidence>
<keyword evidence="6 7" id="KW-0472">Membrane</keyword>
<name>A0A167EX15_9ASCO</name>
<dbReference type="PANTHER" id="PTHR10766:SF111">
    <property type="entry name" value="TRANSMEMBRANE 9 SUPERFAMILY MEMBER 2"/>
    <property type="match status" value="1"/>
</dbReference>
<dbReference type="GeneID" id="30034036"/>
<dbReference type="Proteomes" id="UP000189580">
    <property type="component" value="Chromosome b"/>
</dbReference>
<evidence type="ECO:0000256" key="1">
    <source>
        <dbReference type="ARBA" id="ARBA00004141"/>
    </source>
</evidence>
<evidence type="ECO:0000256" key="8">
    <source>
        <dbReference type="SAM" id="MobiDB-lite"/>
    </source>
</evidence>
<dbReference type="Pfam" id="PF02990">
    <property type="entry name" value="EMP70"/>
    <property type="match status" value="1"/>
</dbReference>
<feature type="region of interest" description="Disordered" evidence="8">
    <location>
        <begin position="15"/>
        <end position="49"/>
    </location>
</feature>
<reference evidence="9 10" key="1">
    <citation type="submission" date="2016-02" db="EMBL/GenBank/DDBJ databases">
        <title>Complete genome sequence and transcriptome regulation of the pentose utilising yeast Sugiyamaella lignohabitans.</title>
        <authorList>
            <person name="Bellasio M."/>
            <person name="Peymann A."/>
            <person name="Valli M."/>
            <person name="Sipitzky M."/>
            <person name="Graf A."/>
            <person name="Sauer M."/>
            <person name="Marx H."/>
            <person name="Mattanovich D."/>
        </authorList>
    </citation>
    <scope>NUCLEOTIDE SEQUENCE [LARGE SCALE GENOMIC DNA]</scope>
    <source>
        <strain evidence="9 10">CBS 10342</strain>
    </source>
</reference>
<feature type="transmembrane region" description="Helical" evidence="7">
    <location>
        <begin position="182"/>
        <end position="204"/>
    </location>
</feature>
<feature type="transmembrane region" description="Helical" evidence="7">
    <location>
        <begin position="329"/>
        <end position="354"/>
    </location>
</feature>
<organism evidence="9 10">
    <name type="scientific">Sugiyamaella lignohabitans</name>
    <dbReference type="NCBI Taxonomy" id="796027"/>
    <lineage>
        <taxon>Eukaryota</taxon>
        <taxon>Fungi</taxon>
        <taxon>Dikarya</taxon>
        <taxon>Ascomycota</taxon>
        <taxon>Saccharomycotina</taxon>
        <taxon>Dipodascomycetes</taxon>
        <taxon>Dipodascales</taxon>
        <taxon>Trichomonascaceae</taxon>
        <taxon>Sugiyamaella</taxon>
    </lineage>
</organism>
<comment type="similarity">
    <text evidence="2 7">Belongs to the nonaspanin (TM9SF) (TC 9.A.2) family.</text>
</comment>
<feature type="compositionally biased region" description="Acidic residues" evidence="8">
    <location>
        <begin position="29"/>
        <end position="44"/>
    </location>
</feature>
<proteinExistence type="inferred from homology"/>
<evidence type="ECO:0000256" key="2">
    <source>
        <dbReference type="ARBA" id="ARBA00005227"/>
    </source>
</evidence>
<accession>A0A167EX15</accession>
<feature type="transmembrane region" description="Helical" evidence="7">
    <location>
        <begin position="425"/>
        <end position="446"/>
    </location>
</feature>
<keyword evidence="3 7" id="KW-0812">Transmembrane</keyword>
<dbReference type="PANTHER" id="PTHR10766">
    <property type="entry name" value="TRANSMEMBRANE 9 SUPERFAMILY PROTEIN"/>
    <property type="match status" value="1"/>
</dbReference>
<dbReference type="GO" id="GO:0005768">
    <property type="term" value="C:endosome"/>
    <property type="evidence" value="ECO:0007669"/>
    <property type="project" value="TreeGrafter"/>
</dbReference>
<gene>
    <name evidence="9" type="primary">EMP70</name>
    <name evidence="9" type="ORF">AWJ20_2156</name>
</gene>
<dbReference type="InterPro" id="IPR004240">
    <property type="entry name" value="EMP70"/>
</dbReference>
<feature type="transmembrane region" description="Helical" evidence="7">
    <location>
        <begin position="366"/>
        <end position="388"/>
    </location>
</feature>
<comment type="subcellular location">
    <subcellularLocation>
        <location evidence="1">Membrane</location>
        <topology evidence="1">Multi-pass membrane protein</topology>
    </subcellularLocation>
</comment>
<evidence type="ECO:0000313" key="9">
    <source>
        <dbReference type="EMBL" id="ANB14558.1"/>
    </source>
</evidence>
<evidence type="ECO:0000256" key="4">
    <source>
        <dbReference type="ARBA" id="ARBA00022729"/>
    </source>
</evidence>
<feature type="transmembrane region" description="Helical" evidence="7">
    <location>
        <begin position="250"/>
        <end position="269"/>
    </location>
</feature>
<dbReference type="RefSeq" id="XP_018737035.1">
    <property type="nucleotide sequence ID" value="XM_018879085.1"/>
</dbReference>
<dbReference type="AlphaFoldDB" id="A0A167EX15"/>
<keyword evidence="10" id="KW-1185">Reference proteome</keyword>
<keyword evidence="5 7" id="KW-1133">Transmembrane helix</keyword>
<dbReference type="KEGG" id="slb:AWJ20_2156"/>
<dbReference type="GO" id="GO:0072657">
    <property type="term" value="P:protein localization to membrane"/>
    <property type="evidence" value="ECO:0007669"/>
    <property type="project" value="TreeGrafter"/>
</dbReference>
<sequence length="562" mass="63225">MRTANSLAYSWNIDHLPVTENPEHRESEHDDDDDDDVDHDDDDDNSKLNHFFGERRINRQLWYQGNGVRFGVLDFRGEPHIMFYNHFDFEIEYHEHAPGQYRVVGAAVTPESKNYTTQESAAKCSAPKSPISFPARRLRGNAQSINITYSYSVKWIKSDVRWASRWDKYLALRGSRIRWKPLITLIVVSTILCVVLSGIAFYFVQKEVTKIQQAKSNPNTIMSGLKSLKDVALRSPKNTLLLSVLVGNGSHLFVLALLTIVFAAIGVLSPEKRGSIATMAIYTYSFTSIIAGYTAAYCFRAYKGEDFVQDEDENEETIIKTDLTLWSTLFLLTPVLIPGLVFATFLVLNLVIVVRGSDGAVPFPAILKLTGLWFFVSIPLSLLGSLIGKKRPMNGYKKLVFKSNSPAPEIPKLPFLLKPITRTMLAGLLPFTAVAAELALIANSLWLNQVFFMFGFLMATYIILVLGSVVITIGTVYLMLLAGDYRWQWSSFILSGSPAIYVFLSCLSLLIFRYSYNGLTAILLYVSYSFLLSAAIFFITGSIGFLSTWAFVHYIYSFVRND</sequence>
<evidence type="ECO:0000256" key="6">
    <source>
        <dbReference type="ARBA" id="ARBA00023136"/>
    </source>
</evidence>
<dbReference type="EMBL" id="CP014503">
    <property type="protein sequence ID" value="ANB14558.1"/>
    <property type="molecule type" value="Genomic_DNA"/>
</dbReference>
<evidence type="ECO:0000256" key="7">
    <source>
        <dbReference type="RuleBase" id="RU363079"/>
    </source>
</evidence>
<protein>
    <recommendedName>
        <fullName evidence="7">Transmembrane 9 superfamily member</fullName>
    </recommendedName>
</protein>
<dbReference type="OrthoDB" id="1666796at2759"/>
<dbReference type="GO" id="GO:0007034">
    <property type="term" value="P:vacuolar transport"/>
    <property type="evidence" value="ECO:0007669"/>
    <property type="project" value="TreeGrafter"/>
</dbReference>
<evidence type="ECO:0000313" key="10">
    <source>
        <dbReference type="Proteomes" id="UP000189580"/>
    </source>
</evidence>
<feature type="transmembrane region" description="Helical" evidence="7">
    <location>
        <begin position="452"/>
        <end position="480"/>
    </location>
</feature>
<feature type="transmembrane region" description="Helical" evidence="7">
    <location>
        <begin position="522"/>
        <end position="552"/>
    </location>
</feature>
<dbReference type="GO" id="GO:0000329">
    <property type="term" value="C:fungal-type vacuole membrane"/>
    <property type="evidence" value="ECO:0007669"/>
    <property type="project" value="TreeGrafter"/>
</dbReference>